<dbReference type="InterPro" id="IPR056789">
    <property type="entry name" value="LRR_R13L1-DRL21"/>
</dbReference>
<keyword evidence="3" id="KW-1185">Reference proteome</keyword>
<organism evidence="2 3">
    <name type="scientific">Citrus x changshan-huyou</name>
    <dbReference type="NCBI Taxonomy" id="2935761"/>
    <lineage>
        <taxon>Eukaryota</taxon>
        <taxon>Viridiplantae</taxon>
        <taxon>Streptophyta</taxon>
        <taxon>Embryophyta</taxon>
        <taxon>Tracheophyta</taxon>
        <taxon>Spermatophyta</taxon>
        <taxon>Magnoliopsida</taxon>
        <taxon>eudicotyledons</taxon>
        <taxon>Gunneridae</taxon>
        <taxon>Pentapetalae</taxon>
        <taxon>rosids</taxon>
        <taxon>malvids</taxon>
        <taxon>Sapindales</taxon>
        <taxon>Rutaceae</taxon>
        <taxon>Aurantioideae</taxon>
        <taxon>Citrus</taxon>
    </lineage>
</organism>
<protein>
    <recommendedName>
        <fullName evidence="1">R13L1/DRL21-like LRR repeat region domain-containing protein</fullName>
    </recommendedName>
</protein>
<gene>
    <name evidence="2" type="ORF">WN944_015617</name>
</gene>
<evidence type="ECO:0000313" key="2">
    <source>
        <dbReference type="EMBL" id="KAK9200420.1"/>
    </source>
</evidence>
<dbReference type="PANTHER" id="PTHR47186:SF41">
    <property type="entry name" value="OS12G0131701 PROTEIN"/>
    <property type="match status" value="1"/>
</dbReference>
<dbReference type="SUPFAM" id="SSF52058">
    <property type="entry name" value="L domain-like"/>
    <property type="match status" value="1"/>
</dbReference>
<dbReference type="Gene3D" id="3.80.10.10">
    <property type="entry name" value="Ribonuclease Inhibitor"/>
    <property type="match status" value="1"/>
</dbReference>
<comment type="caution">
    <text evidence="2">The sequence shown here is derived from an EMBL/GenBank/DDBJ whole genome shotgun (WGS) entry which is preliminary data.</text>
</comment>
<dbReference type="EMBL" id="JBCGBO010000005">
    <property type="protein sequence ID" value="KAK9200420.1"/>
    <property type="molecule type" value="Genomic_DNA"/>
</dbReference>
<reference evidence="2 3" key="1">
    <citation type="submission" date="2024-05" db="EMBL/GenBank/DDBJ databases">
        <title>Haplotype-resolved chromosome-level genome assembly of Huyou (Citrus changshanensis).</title>
        <authorList>
            <person name="Miao C."/>
            <person name="Chen W."/>
            <person name="Wu Y."/>
            <person name="Wang L."/>
            <person name="Zhao S."/>
            <person name="Grierson D."/>
            <person name="Xu C."/>
            <person name="Chen K."/>
        </authorList>
    </citation>
    <scope>NUCLEOTIDE SEQUENCE [LARGE SCALE GENOMIC DNA]</scope>
    <source>
        <strain evidence="2">01-14</strain>
        <tissue evidence="2">Leaf</tissue>
    </source>
</reference>
<evidence type="ECO:0000259" key="1">
    <source>
        <dbReference type="Pfam" id="PF25019"/>
    </source>
</evidence>
<proteinExistence type="predicted"/>
<dbReference type="Pfam" id="PF25019">
    <property type="entry name" value="LRR_R13L1-DRL21"/>
    <property type="match status" value="1"/>
</dbReference>
<accession>A0AAP0QMU4</accession>
<feature type="domain" description="R13L1/DRL21-like LRR repeat region" evidence="1">
    <location>
        <begin position="51"/>
        <end position="87"/>
    </location>
</feature>
<dbReference type="Proteomes" id="UP001428341">
    <property type="component" value="Unassembled WGS sequence"/>
</dbReference>
<evidence type="ECO:0000313" key="3">
    <source>
        <dbReference type="Proteomes" id="UP001428341"/>
    </source>
</evidence>
<name>A0AAP0QMU4_9ROSI</name>
<dbReference type="PANTHER" id="PTHR47186">
    <property type="entry name" value="LEUCINE-RICH REPEAT-CONTAINING PROTEIN 57"/>
    <property type="match status" value="1"/>
</dbReference>
<dbReference type="AlphaFoldDB" id="A0AAP0QMU4"/>
<sequence>MPPGMKELKCLQTLSNFIVSKGKVSTLTDLKNLNFLGGELSISGLENVDRDTSFSKMEVLKLENCENCTSLPSLGLLSSLKHLTIKGLMKLKSMGAEVYGEDCSKPFQSLEILCFENLPEWEYWDTKLEENDIVAGFSSLRELSMDCVNAKNGLMKSMQLRLAFLSWC</sequence>
<dbReference type="InterPro" id="IPR032675">
    <property type="entry name" value="LRR_dom_sf"/>
</dbReference>